<feature type="domain" description="N-acetyltransferase" evidence="1">
    <location>
        <begin position="7"/>
        <end position="162"/>
    </location>
</feature>
<dbReference type="InterPro" id="IPR016181">
    <property type="entry name" value="Acyl_CoA_acyltransferase"/>
</dbReference>
<dbReference type="EMBL" id="MCGE01000003">
    <property type="protein sequence ID" value="ORZ23095.1"/>
    <property type="molecule type" value="Genomic_DNA"/>
</dbReference>
<accession>A0A1X2IVK2</accession>
<dbReference type="InterPro" id="IPR000182">
    <property type="entry name" value="GNAT_dom"/>
</dbReference>
<dbReference type="PANTHER" id="PTHR13355">
    <property type="entry name" value="GLUCOSAMINE 6-PHOSPHATE N-ACETYLTRANSFERASE"/>
    <property type="match status" value="1"/>
</dbReference>
<dbReference type="Pfam" id="PF00583">
    <property type="entry name" value="Acetyltransf_1"/>
    <property type="match status" value="1"/>
</dbReference>
<evidence type="ECO:0000313" key="3">
    <source>
        <dbReference type="Proteomes" id="UP000193560"/>
    </source>
</evidence>
<organism evidence="2 3">
    <name type="scientific">Absidia repens</name>
    <dbReference type="NCBI Taxonomy" id="90262"/>
    <lineage>
        <taxon>Eukaryota</taxon>
        <taxon>Fungi</taxon>
        <taxon>Fungi incertae sedis</taxon>
        <taxon>Mucoromycota</taxon>
        <taxon>Mucoromycotina</taxon>
        <taxon>Mucoromycetes</taxon>
        <taxon>Mucorales</taxon>
        <taxon>Cunninghamellaceae</taxon>
        <taxon>Absidia</taxon>
    </lineage>
</organism>
<dbReference type="GO" id="GO:0006048">
    <property type="term" value="P:UDP-N-acetylglucosamine biosynthetic process"/>
    <property type="evidence" value="ECO:0007669"/>
    <property type="project" value="UniProtKB-UniPathway"/>
</dbReference>
<dbReference type="SUPFAM" id="SSF55729">
    <property type="entry name" value="Acyl-CoA N-acyltransferases (Nat)"/>
    <property type="match status" value="1"/>
</dbReference>
<dbReference type="Proteomes" id="UP000193560">
    <property type="component" value="Unassembled WGS sequence"/>
</dbReference>
<dbReference type="STRING" id="90262.A0A1X2IVK2"/>
<gene>
    <name evidence="2" type="ORF">BCR42DRAFT_366577</name>
</gene>
<dbReference type="OrthoDB" id="329272at2759"/>
<dbReference type="Gene3D" id="3.40.630.30">
    <property type="match status" value="1"/>
</dbReference>
<keyword evidence="2" id="KW-0012">Acyltransferase</keyword>
<dbReference type="PROSITE" id="PS51186">
    <property type="entry name" value="GNAT"/>
    <property type="match status" value="1"/>
</dbReference>
<dbReference type="UniPathway" id="UPA00113">
    <property type="reaction ID" value="UER00529"/>
</dbReference>
<keyword evidence="3" id="KW-1185">Reference proteome</keyword>
<sequence>MPTYTNLILKAATTEQDQQQSMQVRIVVFVDEQKYPLYTEVDDEYNDKSDVWIALCDRTMDDGKVEQGVPVGTVRLISVSEKVGKLGRLAVISDARGLSLGKKLVQLVVRDAGTRGMESIIIHAQYDKQGFYEKLGFTVEKGDEETFLEDGTPHIRMWHRNVGKSKN</sequence>
<dbReference type="AlphaFoldDB" id="A0A1X2IVK2"/>
<name>A0A1X2IVK2_9FUNG</name>
<dbReference type="PANTHER" id="PTHR13355:SF22">
    <property type="entry name" value="SLL0786 PROTEIN"/>
    <property type="match status" value="1"/>
</dbReference>
<keyword evidence="2" id="KW-0808">Transferase</keyword>
<dbReference type="InterPro" id="IPR039143">
    <property type="entry name" value="GNPNAT1-like"/>
</dbReference>
<proteinExistence type="predicted"/>
<dbReference type="GO" id="GO:0008080">
    <property type="term" value="F:N-acetyltransferase activity"/>
    <property type="evidence" value="ECO:0007669"/>
    <property type="project" value="TreeGrafter"/>
</dbReference>
<protein>
    <submittedName>
        <fullName evidence="2">Acyl-CoA N-acyltransferase</fullName>
    </submittedName>
</protein>
<evidence type="ECO:0000259" key="1">
    <source>
        <dbReference type="PROSITE" id="PS51186"/>
    </source>
</evidence>
<comment type="caution">
    <text evidence="2">The sequence shown here is derived from an EMBL/GenBank/DDBJ whole genome shotgun (WGS) entry which is preliminary data.</text>
</comment>
<reference evidence="2 3" key="1">
    <citation type="submission" date="2016-07" db="EMBL/GenBank/DDBJ databases">
        <title>Pervasive Adenine N6-methylation of Active Genes in Fungi.</title>
        <authorList>
            <consortium name="DOE Joint Genome Institute"/>
            <person name="Mondo S.J."/>
            <person name="Dannebaum R.O."/>
            <person name="Kuo R.C."/>
            <person name="Labutti K."/>
            <person name="Haridas S."/>
            <person name="Kuo A."/>
            <person name="Salamov A."/>
            <person name="Ahrendt S.R."/>
            <person name="Lipzen A."/>
            <person name="Sullivan W."/>
            <person name="Andreopoulos W.B."/>
            <person name="Clum A."/>
            <person name="Lindquist E."/>
            <person name="Daum C."/>
            <person name="Ramamoorthy G.K."/>
            <person name="Gryganskyi A."/>
            <person name="Culley D."/>
            <person name="Magnuson J.K."/>
            <person name="James T.Y."/>
            <person name="O'Malley M.A."/>
            <person name="Stajich J.E."/>
            <person name="Spatafora J.W."/>
            <person name="Visel A."/>
            <person name="Grigoriev I.V."/>
        </authorList>
    </citation>
    <scope>NUCLEOTIDE SEQUENCE [LARGE SCALE GENOMIC DNA]</scope>
    <source>
        <strain evidence="2 3">NRRL 1336</strain>
    </source>
</reference>
<dbReference type="CDD" id="cd04301">
    <property type="entry name" value="NAT_SF"/>
    <property type="match status" value="1"/>
</dbReference>
<evidence type="ECO:0000313" key="2">
    <source>
        <dbReference type="EMBL" id="ORZ23095.1"/>
    </source>
</evidence>